<sequence length="578" mass="63464">MAKRRLSRRGFGALGASAALFAGVGRGDRGFGTDAGLEDPSDPGSLDGKSIGFYVGSELTADGSTLLGGFGHEPSSHWLEIVPRQDHPEDATVTVGVTDEADIPGELTEIPQASETNKYVASMYSEWAGFPPPLTNGGLNEHGVAARDIWSPSRPELVELAEEQAPQTGPQYSDLAKAAMERASSAREAVEVVGGLMDEHGYSTYGGNSHLFADEEEGWVFINFAHPDGDLWAAERLGADEVRVSYFGYIRDFPVDYEDDPDFVGSDRLVEFAEERGWWDGEGDTLDLFEVYGIGEFPAEAEEYTAPEFYQGARYPPAREEELRELAPVSLEDTLALVRDPRWATDHAGYGQVAHLRPDVREELQTLWTAVTSAATTPFVPIPVGVEAVPPEFRQHRYLTANAAANFLDDGWKLQEATRYATREFKRLLYFTSADPEAFYADVVGAIEGFERELLADRDAVEATARKLLEAGEDRAACKHLTEDTSRRLLEGLRLGTTLAMDVEAELRQRIEIPKPEGRPAPGETTPPTSQSMDDGPDTEMVHVYSEGLHADYPREHGVYTDGARDERSRPTPGLEGE</sequence>
<dbReference type="GO" id="GO:0070004">
    <property type="term" value="F:cysteine-type exopeptidase activity"/>
    <property type="evidence" value="ECO:0007669"/>
    <property type="project" value="InterPro"/>
</dbReference>
<dbReference type="RefSeq" id="WP_008419672.1">
    <property type="nucleotide sequence ID" value="NZ_AOIA01000017.1"/>
</dbReference>
<reference evidence="2 3" key="1">
    <citation type="journal article" date="2014" name="PLoS Genet.">
        <title>Phylogenetically driven sequencing of extremely halophilic archaea reveals strategies for static and dynamic osmo-response.</title>
        <authorList>
            <person name="Becker E.A."/>
            <person name="Seitzer P.M."/>
            <person name="Tritt A."/>
            <person name="Larsen D."/>
            <person name="Krusor M."/>
            <person name="Yao A.I."/>
            <person name="Wu D."/>
            <person name="Madern D."/>
            <person name="Eisen J.A."/>
            <person name="Darling A.E."/>
            <person name="Facciotti M.T."/>
        </authorList>
    </citation>
    <scope>NUCLEOTIDE SEQUENCE [LARGE SCALE GENOMIC DNA]</scope>
    <source>
        <strain evidence="2 3">DSM 18795</strain>
    </source>
</reference>
<dbReference type="Proteomes" id="UP000011531">
    <property type="component" value="Unassembled WGS sequence"/>
</dbReference>
<dbReference type="PANTHER" id="PTHR12994">
    <property type="entry name" value="SECERNIN"/>
    <property type="match status" value="1"/>
</dbReference>
<dbReference type="PATRIC" id="fig|1227498.3.peg.194"/>
<evidence type="ECO:0000313" key="2">
    <source>
        <dbReference type="EMBL" id="ELY66462.1"/>
    </source>
</evidence>
<dbReference type="EMBL" id="AOIA01000017">
    <property type="protein sequence ID" value="ELY66462.1"/>
    <property type="molecule type" value="Genomic_DNA"/>
</dbReference>
<proteinExistence type="predicted"/>
<dbReference type="AlphaFoldDB" id="L9XY98"/>
<organism evidence="2 3">
    <name type="scientific">Natronococcus jeotgali DSM 18795</name>
    <dbReference type="NCBI Taxonomy" id="1227498"/>
    <lineage>
        <taxon>Archaea</taxon>
        <taxon>Methanobacteriati</taxon>
        <taxon>Methanobacteriota</taxon>
        <taxon>Stenosarchaea group</taxon>
        <taxon>Halobacteria</taxon>
        <taxon>Halobacteriales</taxon>
        <taxon>Natrialbaceae</taxon>
        <taxon>Natronococcus</taxon>
    </lineage>
</organism>
<comment type="caution">
    <text evidence="2">The sequence shown here is derived from an EMBL/GenBank/DDBJ whole genome shotgun (WGS) entry which is preliminary data.</text>
</comment>
<accession>L9XY98</accession>
<dbReference type="GO" id="GO:0016805">
    <property type="term" value="F:dipeptidase activity"/>
    <property type="evidence" value="ECO:0007669"/>
    <property type="project" value="InterPro"/>
</dbReference>
<evidence type="ECO:0000256" key="1">
    <source>
        <dbReference type="SAM" id="MobiDB-lite"/>
    </source>
</evidence>
<gene>
    <name evidence="2" type="ORF">C492_01019</name>
</gene>
<feature type="region of interest" description="Disordered" evidence="1">
    <location>
        <begin position="510"/>
        <end position="578"/>
    </location>
</feature>
<evidence type="ECO:0000313" key="3">
    <source>
        <dbReference type="Proteomes" id="UP000011531"/>
    </source>
</evidence>
<dbReference type="PANTHER" id="PTHR12994:SF17">
    <property type="entry name" value="LD30995P"/>
    <property type="match status" value="1"/>
</dbReference>
<dbReference type="InterPro" id="IPR005322">
    <property type="entry name" value="Peptidase_C69"/>
</dbReference>
<protein>
    <submittedName>
        <fullName evidence="2">Peptidase U34, dipeptidase</fullName>
    </submittedName>
</protein>
<name>L9XY98_9EURY</name>
<dbReference type="Pfam" id="PF03577">
    <property type="entry name" value="Peptidase_C69"/>
    <property type="match status" value="1"/>
</dbReference>
<dbReference type="STRING" id="1227498.C492_01019"/>
<feature type="compositionally biased region" description="Basic and acidic residues" evidence="1">
    <location>
        <begin position="549"/>
        <end position="570"/>
    </location>
</feature>
<dbReference type="GO" id="GO:0006508">
    <property type="term" value="P:proteolysis"/>
    <property type="evidence" value="ECO:0007669"/>
    <property type="project" value="InterPro"/>
</dbReference>
<keyword evidence="3" id="KW-1185">Reference proteome</keyword>